<gene>
    <name evidence="1" type="ORF">MQN93_41990</name>
</gene>
<dbReference type="Gene3D" id="3.90.70.10">
    <property type="entry name" value="Cysteine proteinases"/>
    <property type="match status" value="2"/>
</dbReference>
<proteinExistence type="predicted"/>
<keyword evidence="2" id="KW-1185">Reference proteome</keyword>
<evidence type="ECO:0000313" key="1">
    <source>
        <dbReference type="EMBL" id="MCI3246282.1"/>
    </source>
</evidence>
<organism evidence="1 2">
    <name type="scientific">Streptomyces spinosisporus</name>
    <dbReference type="NCBI Taxonomy" id="2927582"/>
    <lineage>
        <taxon>Bacteria</taxon>
        <taxon>Bacillati</taxon>
        <taxon>Actinomycetota</taxon>
        <taxon>Actinomycetes</taxon>
        <taxon>Kitasatosporales</taxon>
        <taxon>Streptomycetaceae</taxon>
        <taxon>Streptomyces</taxon>
    </lineage>
</organism>
<reference evidence="1" key="1">
    <citation type="submission" date="2022-03" db="EMBL/GenBank/DDBJ databases">
        <title>Streptomyces 7R015 and 7R016 isolated from Barleria lupulina in Thailand.</title>
        <authorList>
            <person name="Kanchanasin P."/>
            <person name="Phongsopitanun W."/>
            <person name="Tanasupawat S."/>
        </authorList>
    </citation>
    <scope>NUCLEOTIDE SEQUENCE</scope>
    <source>
        <strain evidence="1">7R016</strain>
    </source>
</reference>
<dbReference type="Proteomes" id="UP001165270">
    <property type="component" value="Unassembled WGS sequence"/>
</dbReference>
<sequence>MTTPHPLGRLVEHDPRSLHFAHGVLPKTAIKSVDWTRRAPIFDQGQLGSCTGNAAAGLIGTDSAARTGLTSVTVNGDVLPVDEDLAVDVYKLATQLDDIRGTYPPDDTGSSGLGAAKALKKLGLASGYTHAFSLDALKSALQNGPVMVGTVWLNSMFDPTSAGNVTVDRHSDVAGGHEYVISAYDAGAGQFRIDNSWGVRGSAWITASDLQWLLSQQGDVTVPVWATVPSPPPAPTPSPAPAVDPRLVQVATLMNEWAKDNNVATNGA</sequence>
<dbReference type="InterPro" id="IPR038765">
    <property type="entry name" value="Papain-like_cys_pep_sf"/>
</dbReference>
<dbReference type="EMBL" id="JALDAX010000032">
    <property type="protein sequence ID" value="MCI3246282.1"/>
    <property type="molecule type" value="Genomic_DNA"/>
</dbReference>
<accession>A0ABS9XZJ3</accession>
<name>A0ABS9XZJ3_9ACTN</name>
<evidence type="ECO:0008006" key="3">
    <source>
        <dbReference type="Google" id="ProtNLM"/>
    </source>
</evidence>
<evidence type="ECO:0000313" key="2">
    <source>
        <dbReference type="Proteomes" id="UP001165270"/>
    </source>
</evidence>
<protein>
    <recommendedName>
        <fullName evidence="3">Peptidase C1A papain C-terminal domain-containing protein</fullName>
    </recommendedName>
</protein>
<dbReference type="RefSeq" id="WP_242713633.1">
    <property type="nucleotide sequence ID" value="NZ_JALDAX010000032.1"/>
</dbReference>
<comment type="caution">
    <text evidence="1">The sequence shown here is derived from an EMBL/GenBank/DDBJ whole genome shotgun (WGS) entry which is preliminary data.</text>
</comment>
<dbReference type="SUPFAM" id="SSF54001">
    <property type="entry name" value="Cysteine proteinases"/>
    <property type="match status" value="1"/>
</dbReference>